<evidence type="ECO:0000313" key="2">
    <source>
        <dbReference type="Proteomes" id="UP000789920"/>
    </source>
</evidence>
<evidence type="ECO:0000313" key="1">
    <source>
        <dbReference type="EMBL" id="CAG8478204.1"/>
    </source>
</evidence>
<dbReference type="EMBL" id="CAJVQC010000703">
    <property type="protein sequence ID" value="CAG8478204.1"/>
    <property type="molecule type" value="Genomic_DNA"/>
</dbReference>
<organism evidence="1 2">
    <name type="scientific">Racocetra persica</name>
    <dbReference type="NCBI Taxonomy" id="160502"/>
    <lineage>
        <taxon>Eukaryota</taxon>
        <taxon>Fungi</taxon>
        <taxon>Fungi incertae sedis</taxon>
        <taxon>Mucoromycota</taxon>
        <taxon>Glomeromycotina</taxon>
        <taxon>Glomeromycetes</taxon>
        <taxon>Diversisporales</taxon>
        <taxon>Gigasporaceae</taxon>
        <taxon>Racocetra</taxon>
    </lineage>
</organism>
<protein>
    <submittedName>
        <fullName evidence="1">17120_t:CDS:1</fullName>
    </submittedName>
</protein>
<keyword evidence="2" id="KW-1185">Reference proteome</keyword>
<dbReference type="Proteomes" id="UP000789920">
    <property type="component" value="Unassembled WGS sequence"/>
</dbReference>
<sequence>MSYYQKNMDSIRSIIYAFLDDKRKDDKPEDDEPKDDNLENDELGFLGISL</sequence>
<comment type="caution">
    <text evidence="1">The sequence shown here is derived from an EMBL/GenBank/DDBJ whole genome shotgun (WGS) entry which is preliminary data.</text>
</comment>
<name>A0ACA9KK80_9GLOM</name>
<reference evidence="1" key="1">
    <citation type="submission" date="2021-06" db="EMBL/GenBank/DDBJ databases">
        <authorList>
            <person name="Kallberg Y."/>
            <person name="Tangrot J."/>
            <person name="Rosling A."/>
        </authorList>
    </citation>
    <scope>NUCLEOTIDE SEQUENCE</scope>
    <source>
        <strain evidence="1">MA461A</strain>
    </source>
</reference>
<gene>
    <name evidence="1" type="ORF">RPERSI_LOCUS866</name>
</gene>
<accession>A0ACA9KK80</accession>
<proteinExistence type="predicted"/>